<sequence>MSSKTVEKPIPTFEGSVEQFLIGYGQGADLKEPKFEVLSTIRYDPNLGQSDSGKRNNNGPSEVRNNGKIELNFDPKTGSDFIELFLSDTTPSRRYISIGDSCKRPPSWKYVSSLSPYYKLFYERFFLLDFHYIRINAAIAAFGWNYHITIEDLLAALIHALQEGMEYDTIQEELDYLLSRKDIYKMRVLASLGGKFKVEAHLLSQSNDDTNNDSTQEYFQHTLLRGLKSNVNNWDVFINNEFINVSLFTYLKTTKREHYTKARNLMSELSKSYNKDLPTTKKSEILVYNKSNELMEGSITNVAVWSEKEGTYVTPKASSGCLRGTMRKYLLQAGHIKEGHIHIDSLYDGEEILLFNGIMGCVKGTIRKFSTQTV</sequence>
<dbReference type="GO" id="GO:0046656">
    <property type="term" value="P:folic acid biosynthetic process"/>
    <property type="evidence" value="ECO:0007669"/>
    <property type="project" value="EnsemblFungi"/>
</dbReference>
<reference evidence="3 4" key="1">
    <citation type="journal article" date="2011" name="Proc. Natl. Acad. Sci. U.S.A.">
        <title>Evolutionary erosion of yeast sex chromosomes by mating-type switching accidents.</title>
        <authorList>
            <person name="Gordon J.L."/>
            <person name="Armisen D."/>
            <person name="Proux-Wera E."/>
            <person name="Oheigeartaigh S.S."/>
            <person name="Byrne K.P."/>
            <person name="Wolfe K.H."/>
        </authorList>
    </citation>
    <scope>NUCLEOTIDE SEQUENCE [LARGE SCALE GENOMIC DNA]</scope>
    <source>
        <strain evidence="4">ATCC 10597 / BCRC 20456 / CBS 421 / NBRC 0211 / NRRL Y-12639</strain>
    </source>
</reference>
<dbReference type="AlphaFoldDB" id="G0W8A7"/>
<evidence type="ECO:0008006" key="5">
    <source>
        <dbReference type="Google" id="ProtNLM"/>
    </source>
</evidence>
<feature type="compositionally biased region" description="Polar residues" evidence="2">
    <location>
        <begin position="47"/>
        <end position="64"/>
    </location>
</feature>
<keyword evidence="4" id="KW-1185">Reference proteome</keyword>
<protein>
    <recommendedName>
        <fullName evidence="5">Aminodeoxychorismate lyase</fullName>
    </recommendedName>
</protein>
<dbReference type="HOGENOM" id="CLU_020844_6_0_1"/>
<name>G0W8A7_NAUDC</name>
<dbReference type="GO" id="GO:0008696">
    <property type="term" value="F:4-amino-4-deoxychorismate lyase activity"/>
    <property type="evidence" value="ECO:0007669"/>
    <property type="project" value="EnsemblFungi"/>
</dbReference>
<gene>
    <name evidence="3" type="primary">NDAI0C03580</name>
    <name evidence="3" type="ordered locus">NDAI_0C03580</name>
</gene>
<evidence type="ECO:0000256" key="2">
    <source>
        <dbReference type="SAM" id="MobiDB-lite"/>
    </source>
</evidence>
<dbReference type="Proteomes" id="UP000000689">
    <property type="component" value="Chromosome 3"/>
</dbReference>
<dbReference type="SUPFAM" id="SSF56752">
    <property type="entry name" value="D-aminoacid aminotransferase-like PLP-dependent enzymes"/>
    <property type="match status" value="1"/>
</dbReference>
<dbReference type="InterPro" id="IPR043132">
    <property type="entry name" value="BCAT-like_C"/>
</dbReference>
<dbReference type="eggNOG" id="ENOG502QQMK">
    <property type="taxonomic scope" value="Eukaryota"/>
</dbReference>
<dbReference type="KEGG" id="ndi:NDAI_0C03580"/>
<accession>G0W8A7</accession>
<evidence type="ECO:0000256" key="1">
    <source>
        <dbReference type="ARBA" id="ARBA00009320"/>
    </source>
</evidence>
<dbReference type="InterPro" id="IPR050571">
    <property type="entry name" value="Class-IV_PLP-Dep_Aminotrnsfr"/>
</dbReference>
<dbReference type="RefSeq" id="XP_003669261.1">
    <property type="nucleotide sequence ID" value="XM_003669213.1"/>
</dbReference>
<proteinExistence type="inferred from homology"/>
<comment type="similarity">
    <text evidence="1">Belongs to the class-IV pyridoxal-phosphate-dependent aminotransferase family.</text>
</comment>
<dbReference type="OrthoDB" id="5288718at2759"/>
<dbReference type="PANTHER" id="PTHR42743:SF11">
    <property type="entry name" value="AMINODEOXYCHORISMATE LYASE"/>
    <property type="match status" value="1"/>
</dbReference>
<dbReference type="STRING" id="1071378.G0W8A7"/>
<dbReference type="EMBL" id="HE580269">
    <property type="protein sequence ID" value="CCD24018.1"/>
    <property type="molecule type" value="Genomic_DNA"/>
</dbReference>
<dbReference type="GeneID" id="11494763"/>
<dbReference type="OMA" id="CYKMRVL"/>
<feature type="region of interest" description="Disordered" evidence="2">
    <location>
        <begin position="46"/>
        <end position="69"/>
    </location>
</feature>
<dbReference type="InterPro" id="IPR036038">
    <property type="entry name" value="Aminotransferase-like"/>
</dbReference>
<evidence type="ECO:0000313" key="3">
    <source>
        <dbReference type="EMBL" id="CCD24018.1"/>
    </source>
</evidence>
<dbReference type="PANTHER" id="PTHR42743">
    <property type="entry name" value="AMINO-ACID AMINOTRANSFERASE"/>
    <property type="match status" value="1"/>
</dbReference>
<dbReference type="Gene3D" id="3.20.10.10">
    <property type="entry name" value="D-amino Acid Aminotransferase, subunit A, domain 2"/>
    <property type="match status" value="1"/>
</dbReference>
<evidence type="ECO:0000313" key="4">
    <source>
        <dbReference type="Proteomes" id="UP000000689"/>
    </source>
</evidence>
<dbReference type="Pfam" id="PF01063">
    <property type="entry name" value="Aminotran_4"/>
    <property type="match status" value="1"/>
</dbReference>
<organism evidence="3 4">
    <name type="scientific">Naumovozyma dairenensis (strain ATCC 10597 / BCRC 20456 / CBS 421 / NBRC 0211 / NRRL Y-12639)</name>
    <name type="common">Saccharomyces dairenensis</name>
    <dbReference type="NCBI Taxonomy" id="1071378"/>
    <lineage>
        <taxon>Eukaryota</taxon>
        <taxon>Fungi</taxon>
        <taxon>Dikarya</taxon>
        <taxon>Ascomycota</taxon>
        <taxon>Saccharomycotina</taxon>
        <taxon>Saccharomycetes</taxon>
        <taxon>Saccharomycetales</taxon>
        <taxon>Saccharomycetaceae</taxon>
        <taxon>Naumovozyma</taxon>
    </lineage>
</organism>
<dbReference type="InterPro" id="IPR001544">
    <property type="entry name" value="Aminotrans_IV"/>
</dbReference>